<sequence>MSRGRKILNSSIANNWEKAFFNSIGHYITLINSGLSKIFKNEPLSNHIKIFGGFAFKNSEYKSSGIPIIRISDFNNEKIILDGVVYYEESPMLEKYELEESDIIIALTGGTIGKLGIVQAGLGKLYLNQRVGKFVILNLDEFEKEYIYWIARGVEGIVKNLAWGAAIPNVSPKQIEELNFPIPTRDIQKNIIRFLNDLRNGNVNGNVYFNEEIESEIKNIQEKQVKTREVQDELSFQFAQLGNLNQAILQEAIQGKLVVQNPDDEPARELLKRIKVEKARSGKKEKTLTPIIPEEIPFDIPKNWVWCRLGEICSKIGSGSTPKGSNYAKSGFPFFRSQNIHNDGLVHDDIKFISNEVQIQMNGTKVLANDILLNITGGSMGRCALVPKDFEEGNVSQHVCIIRPIELDRNYFHKIVLSPYFQKFIFSSTTGAGREGLPKYNLERFVIPLPPLSEQKRIAAEIEKQFAKTKQLKEHIIANQQATEQLLKALLHQAFEAKEMVEEKPKGKAIELKPTNVDYYRRTVLSAEIVWQLHKEPTLGHLKLQKLIYLCQQSAEMQLPTNFLRQAMGPYDNRLMRSIDKQLKEKKWFEYNKTQVLKYQPLEKAGQHHNDFVKYFSAENESIQFIIDTFKTIKSDIVEIVATLYACINNIIDEKFIFSETLLIQRFYEWSEEKQKFSEKEVKRVFSRMKETGIIPKGFTI</sequence>
<evidence type="ECO:0000313" key="6">
    <source>
        <dbReference type="Proteomes" id="UP000199036"/>
    </source>
</evidence>
<gene>
    <name evidence="5" type="ORF">SAMN05421741_12911</name>
</gene>
<dbReference type="OrthoDB" id="9816225at2"/>
<feature type="domain" description="Type I restriction modification DNA specificity" evidence="4">
    <location>
        <begin position="301"/>
        <end position="477"/>
    </location>
</feature>
<name>A0A1I5FKH6_9FLAO</name>
<comment type="similarity">
    <text evidence="1">Belongs to the type-I restriction system S methylase family.</text>
</comment>
<proteinExistence type="inferred from homology"/>
<keyword evidence="5" id="KW-0255">Endonuclease</keyword>
<dbReference type="EMBL" id="FOVI01000029">
    <property type="protein sequence ID" value="SFO24126.1"/>
    <property type="molecule type" value="Genomic_DNA"/>
</dbReference>
<accession>A0A1I5FKH6</accession>
<keyword evidence="3" id="KW-0238">DNA-binding</keyword>
<dbReference type="GO" id="GO:0003677">
    <property type="term" value="F:DNA binding"/>
    <property type="evidence" value="ECO:0007669"/>
    <property type="project" value="UniProtKB-KW"/>
</dbReference>
<keyword evidence="5" id="KW-0378">Hydrolase</keyword>
<reference evidence="6" key="1">
    <citation type="submission" date="2016-10" db="EMBL/GenBank/DDBJ databases">
        <authorList>
            <person name="Varghese N."/>
            <person name="Submissions S."/>
        </authorList>
    </citation>
    <scope>NUCLEOTIDE SEQUENCE [LARGE SCALE GENOMIC DNA]</scope>
    <source>
        <strain evidence="6">DS-12</strain>
    </source>
</reference>
<feature type="domain" description="Type I restriction modification DNA specificity" evidence="4">
    <location>
        <begin position="50"/>
        <end position="200"/>
    </location>
</feature>
<dbReference type="RefSeq" id="WP_091525854.1">
    <property type="nucleotide sequence ID" value="NZ_FOVI01000029.1"/>
</dbReference>
<dbReference type="AlphaFoldDB" id="A0A1I5FKH6"/>
<dbReference type="CDD" id="cd17256">
    <property type="entry name" value="RMtype1_S_EcoJA65PI-TRD1-CR1_like"/>
    <property type="match status" value="1"/>
</dbReference>
<dbReference type="PANTHER" id="PTHR43140:SF1">
    <property type="entry name" value="TYPE I RESTRICTION ENZYME ECOKI SPECIFICITY SUBUNIT"/>
    <property type="match status" value="1"/>
</dbReference>
<dbReference type="STRING" id="913024.SAMN05421741_12911"/>
<protein>
    <submittedName>
        <fullName evidence="5">Restriction endonuclease S subunit</fullName>
    </submittedName>
</protein>
<evidence type="ECO:0000313" key="5">
    <source>
        <dbReference type="EMBL" id="SFO24126.1"/>
    </source>
</evidence>
<evidence type="ECO:0000256" key="3">
    <source>
        <dbReference type="ARBA" id="ARBA00023125"/>
    </source>
</evidence>
<dbReference type="PANTHER" id="PTHR43140">
    <property type="entry name" value="TYPE-1 RESTRICTION ENZYME ECOKI SPECIFICITY PROTEIN"/>
    <property type="match status" value="1"/>
</dbReference>
<dbReference type="InterPro" id="IPR044946">
    <property type="entry name" value="Restrct_endonuc_typeI_TRD_sf"/>
</dbReference>
<evidence type="ECO:0000256" key="1">
    <source>
        <dbReference type="ARBA" id="ARBA00010923"/>
    </source>
</evidence>
<dbReference type="Pfam" id="PF01420">
    <property type="entry name" value="Methylase_S"/>
    <property type="match status" value="2"/>
</dbReference>
<organism evidence="5 6">
    <name type="scientific">Paenimyroides ummariense</name>
    <dbReference type="NCBI Taxonomy" id="913024"/>
    <lineage>
        <taxon>Bacteria</taxon>
        <taxon>Pseudomonadati</taxon>
        <taxon>Bacteroidota</taxon>
        <taxon>Flavobacteriia</taxon>
        <taxon>Flavobacteriales</taxon>
        <taxon>Flavobacteriaceae</taxon>
        <taxon>Paenimyroides</taxon>
    </lineage>
</organism>
<evidence type="ECO:0000259" key="4">
    <source>
        <dbReference type="Pfam" id="PF01420"/>
    </source>
</evidence>
<keyword evidence="5" id="KW-0540">Nuclease</keyword>
<dbReference type="SUPFAM" id="SSF116734">
    <property type="entry name" value="DNA methylase specificity domain"/>
    <property type="match status" value="2"/>
</dbReference>
<dbReference type="GO" id="GO:0009307">
    <property type="term" value="P:DNA restriction-modification system"/>
    <property type="evidence" value="ECO:0007669"/>
    <property type="project" value="UniProtKB-KW"/>
</dbReference>
<keyword evidence="6" id="KW-1185">Reference proteome</keyword>
<dbReference type="InterPro" id="IPR051212">
    <property type="entry name" value="Type-I_RE_S_subunit"/>
</dbReference>
<dbReference type="InterPro" id="IPR000055">
    <property type="entry name" value="Restrct_endonuc_typeI_TRD"/>
</dbReference>
<dbReference type="CDD" id="cd17278">
    <property type="entry name" value="RMtype1_S_LdeBORF1052P-TRD2-CR2"/>
    <property type="match status" value="1"/>
</dbReference>
<dbReference type="GO" id="GO:0004519">
    <property type="term" value="F:endonuclease activity"/>
    <property type="evidence" value="ECO:0007669"/>
    <property type="project" value="UniProtKB-KW"/>
</dbReference>
<dbReference type="Gene3D" id="3.90.220.20">
    <property type="entry name" value="DNA methylase specificity domains"/>
    <property type="match status" value="2"/>
</dbReference>
<evidence type="ECO:0000256" key="2">
    <source>
        <dbReference type="ARBA" id="ARBA00022747"/>
    </source>
</evidence>
<dbReference type="Proteomes" id="UP000199036">
    <property type="component" value="Unassembled WGS sequence"/>
</dbReference>
<keyword evidence="2" id="KW-0680">Restriction system</keyword>